<evidence type="ECO:0008006" key="6">
    <source>
        <dbReference type="Google" id="ProtNLM"/>
    </source>
</evidence>
<reference evidence="3 4" key="1">
    <citation type="submission" date="2015-09" db="EMBL/GenBank/DDBJ databases">
        <title>Draft genome sequence and assembly of Photorhabdus sp. VMG, a bacterial symbiont associated with Heterorhabditis zealandica.</title>
        <authorList>
            <person name="Naidoo S."/>
            <person name="Featherston J."/>
            <person name="Mothupi B."/>
            <person name="Gray V.M."/>
        </authorList>
    </citation>
    <scope>NUCLEOTIDE SEQUENCE [LARGE SCALE GENOMIC DNA]</scope>
    <source>
        <strain evidence="3 4">VMG</strain>
    </source>
</reference>
<feature type="chain" id="PRO_5024443953" description="Secreted protein" evidence="1">
    <location>
        <begin position="22"/>
        <end position="108"/>
    </location>
</feature>
<feature type="signal peptide" evidence="1">
    <location>
        <begin position="1"/>
        <end position="21"/>
    </location>
</feature>
<dbReference type="EMBL" id="LJCS01000007">
    <property type="protein sequence ID" value="KOY63133.1"/>
    <property type="molecule type" value="Genomic_DNA"/>
</dbReference>
<organism evidence="2 5">
    <name type="scientific">Photorhabdus heterorhabditis</name>
    <dbReference type="NCBI Taxonomy" id="880156"/>
    <lineage>
        <taxon>Bacteria</taxon>
        <taxon>Pseudomonadati</taxon>
        <taxon>Pseudomonadota</taxon>
        <taxon>Gammaproteobacteria</taxon>
        <taxon>Enterobacterales</taxon>
        <taxon>Morganellaceae</taxon>
        <taxon>Photorhabdus</taxon>
    </lineage>
</organism>
<protein>
    <recommendedName>
        <fullName evidence="6">Secreted protein</fullName>
    </recommendedName>
</protein>
<gene>
    <name evidence="3" type="ORF">AM629_04270</name>
    <name evidence="2" type="ORF">F0L16_08770</name>
</gene>
<evidence type="ECO:0000313" key="5">
    <source>
        <dbReference type="Proteomes" id="UP000322184"/>
    </source>
</evidence>
<dbReference type="OrthoDB" id="9891631at2"/>
<dbReference type="EMBL" id="VTUW01000012">
    <property type="protein sequence ID" value="KAA1192152.1"/>
    <property type="molecule type" value="Genomic_DNA"/>
</dbReference>
<evidence type="ECO:0000313" key="2">
    <source>
        <dbReference type="EMBL" id="KAA1192152.1"/>
    </source>
</evidence>
<comment type="caution">
    <text evidence="2">The sequence shown here is derived from an EMBL/GenBank/DDBJ whole genome shotgun (WGS) entry which is preliminary data.</text>
</comment>
<evidence type="ECO:0000256" key="1">
    <source>
        <dbReference type="SAM" id="SignalP"/>
    </source>
</evidence>
<name>A0A5B0WYJ3_9GAMM</name>
<keyword evidence="4" id="KW-1185">Reference proteome</keyword>
<keyword evidence="1" id="KW-0732">Signal</keyword>
<evidence type="ECO:0000313" key="4">
    <source>
        <dbReference type="Proteomes" id="UP000037727"/>
    </source>
</evidence>
<evidence type="ECO:0000313" key="3">
    <source>
        <dbReference type="EMBL" id="KOY63133.1"/>
    </source>
</evidence>
<reference evidence="2 5" key="2">
    <citation type="submission" date="2019-09" db="EMBL/GenBank/DDBJ databases">
        <title>Whole genome sequence of Photorhabdus heterorhabditis strain ETL (Enterobacteriales: Enterobacteriaceae) a bacterial symbiont of Heterorhabditis zealandica strain ETL (Rhabditida: Heterorhabditidae).</title>
        <authorList>
            <person name="Lulamba T.E."/>
            <person name="Serepa-Dlamini M.H."/>
        </authorList>
    </citation>
    <scope>NUCLEOTIDE SEQUENCE [LARGE SCALE GENOMIC DNA]</scope>
    <source>
        <strain evidence="2 5">ETL</strain>
    </source>
</reference>
<sequence length="108" mass="12132">MKKFISMLFILIGMISTPAFSANVNSGVVSVHEIKADWKTETNNSELYLYTFKGNLASNCGKPGYQWSKSSDKNINKLLYSAYIQRLEIRVGIENTNCTITTVMIVLN</sequence>
<dbReference type="AlphaFoldDB" id="A0A5B0WYJ3"/>
<dbReference type="Proteomes" id="UP000322184">
    <property type="component" value="Unassembled WGS sequence"/>
</dbReference>
<dbReference type="RefSeq" id="WP_054476440.1">
    <property type="nucleotide sequence ID" value="NZ_CAWMRL010000007.1"/>
</dbReference>
<accession>A0A5B0WYJ3</accession>
<dbReference type="Proteomes" id="UP000037727">
    <property type="component" value="Unassembled WGS sequence"/>
</dbReference>
<proteinExistence type="predicted"/>